<proteinExistence type="predicted"/>
<dbReference type="Proteomes" id="UP000677054">
    <property type="component" value="Unassembled WGS sequence"/>
</dbReference>
<name>A0A7R9FNN0_9CRUS</name>
<gene>
    <name evidence="4" type="ORF">DSTB1V02_LOCUS9469</name>
</gene>
<evidence type="ECO:0000256" key="1">
    <source>
        <dbReference type="SAM" id="Coils"/>
    </source>
</evidence>
<evidence type="ECO:0000313" key="5">
    <source>
        <dbReference type="Proteomes" id="UP000677054"/>
    </source>
</evidence>
<dbReference type="PANTHER" id="PTHR22093">
    <property type="entry name" value="LEUKOCYTE RECEPTOR CLUSTER LRC MEMBER 1"/>
    <property type="match status" value="1"/>
</dbReference>
<dbReference type="OrthoDB" id="2159131at2759"/>
<dbReference type="Pfam" id="PF10197">
    <property type="entry name" value="Cir_N"/>
    <property type="match status" value="1"/>
</dbReference>
<evidence type="ECO:0000259" key="3">
    <source>
        <dbReference type="SMART" id="SM01083"/>
    </source>
</evidence>
<feature type="compositionally biased region" description="Basic and acidic residues" evidence="2">
    <location>
        <begin position="177"/>
        <end position="190"/>
    </location>
</feature>
<sequence length="304" mass="35353">MKWHVRTKDNIARVRRDEAKAAEEEKEKERRIKLAEQEARTAFLREKAREKRLNNGEIVEEVIEENLVVAVPANPPSSGHINFFQEFEEGLKVGGTNPEHEKEKKEEQEKYEKSIGLLTYLGQSSLEAQGSGPWYERIPDREKEMDLRVSSVKAKKEMDPLNIMRKYLDCPGVKRVAAKEARKRKADDVPLRPQHHAKKSKKEKKHKKEKKKKKKRNRKESSDSSSSDSEAEKKAKLEVLRMERLKREAEERSRAERLLAADAKEPEKPAQDPREPVVAQKYSSQFNPHLARQNLKPRTSWIPP</sequence>
<dbReference type="AlphaFoldDB" id="A0A7R9FNN0"/>
<protein>
    <recommendedName>
        <fullName evidence="3">CBF1-interacting co-repressor CIR N-terminal domain-containing protein</fullName>
    </recommendedName>
</protein>
<feature type="region of interest" description="Disordered" evidence="2">
    <location>
        <begin position="172"/>
        <end position="304"/>
    </location>
</feature>
<evidence type="ECO:0000256" key="2">
    <source>
        <dbReference type="SAM" id="MobiDB-lite"/>
    </source>
</evidence>
<keyword evidence="5" id="KW-1185">Reference proteome</keyword>
<dbReference type="EMBL" id="LR901957">
    <property type="protein sequence ID" value="CAD7249681.1"/>
    <property type="molecule type" value="Genomic_DNA"/>
</dbReference>
<dbReference type="SMART" id="SM01083">
    <property type="entry name" value="Cir_N"/>
    <property type="match status" value="1"/>
</dbReference>
<dbReference type="InterPro" id="IPR039875">
    <property type="entry name" value="LENG1-like"/>
</dbReference>
<dbReference type="InterPro" id="IPR019339">
    <property type="entry name" value="CIR_N_dom"/>
</dbReference>
<reference evidence="4" key="1">
    <citation type="submission" date="2020-11" db="EMBL/GenBank/DDBJ databases">
        <authorList>
            <person name="Tran Van P."/>
        </authorList>
    </citation>
    <scope>NUCLEOTIDE SEQUENCE</scope>
</reference>
<dbReference type="PANTHER" id="PTHR22093:SF0">
    <property type="entry name" value="LEUKOCYTE RECEPTOR CLUSTER MEMBER 1"/>
    <property type="match status" value="1"/>
</dbReference>
<accession>A0A7R9FNN0</accession>
<feature type="compositionally biased region" description="Basic and acidic residues" evidence="2">
    <location>
        <begin position="230"/>
        <end position="275"/>
    </location>
</feature>
<dbReference type="EMBL" id="CAJPEV010002440">
    <property type="protein sequence ID" value="CAG0896888.1"/>
    <property type="molecule type" value="Genomic_DNA"/>
</dbReference>
<evidence type="ECO:0000313" key="4">
    <source>
        <dbReference type="EMBL" id="CAD7249681.1"/>
    </source>
</evidence>
<feature type="domain" description="CBF1-interacting co-repressor CIR N-terminal" evidence="3">
    <location>
        <begin position="2"/>
        <end position="38"/>
    </location>
</feature>
<feature type="compositionally biased region" description="Basic residues" evidence="2">
    <location>
        <begin position="193"/>
        <end position="218"/>
    </location>
</feature>
<keyword evidence="1" id="KW-0175">Coiled coil</keyword>
<organism evidence="4">
    <name type="scientific">Darwinula stevensoni</name>
    <dbReference type="NCBI Taxonomy" id="69355"/>
    <lineage>
        <taxon>Eukaryota</taxon>
        <taxon>Metazoa</taxon>
        <taxon>Ecdysozoa</taxon>
        <taxon>Arthropoda</taxon>
        <taxon>Crustacea</taxon>
        <taxon>Oligostraca</taxon>
        <taxon>Ostracoda</taxon>
        <taxon>Podocopa</taxon>
        <taxon>Podocopida</taxon>
        <taxon>Darwinulocopina</taxon>
        <taxon>Darwinuloidea</taxon>
        <taxon>Darwinulidae</taxon>
        <taxon>Darwinula</taxon>
    </lineage>
</organism>
<feature type="coiled-coil region" evidence="1">
    <location>
        <begin position="11"/>
        <end position="39"/>
    </location>
</feature>